<protein>
    <recommendedName>
        <fullName evidence="7 8">Ribonuclease P protein component</fullName>
        <shortName evidence="7">RNase P protein</shortName>
        <shortName evidence="7">RNaseP protein</shortName>
        <ecNumber evidence="7 8">3.1.26.5</ecNumber>
    </recommendedName>
    <alternativeName>
        <fullName evidence="7">Protein C5</fullName>
    </alternativeName>
</protein>
<dbReference type="EMBL" id="PDKS01000006">
    <property type="protein sequence ID" value="PPI86974.1"/>
    <property type="molecule type" value="Genomic_DNA"/>
</dbReference>
<accession>A0A2P5SXC4</accession>
<evidence type="ECO:0000256" key="2">
    <source>
        <dbReference type="ARBA" id="ARBA00022694"/>
    </source>
</evidence>
<dbReference type="GO" id="GO:0004526">
    <property type="term" value="F:ribonuclease P activity"/>
    <property type="evidence" value="ECO:0007669"/>
    <property type="project" value="UniProtKB-UniRule"/>
</dbReference>
<evidence type="ECO:0000256" key="3">
    <source>
        <dbReference type="ARBA" id="ARBA00022722"/>
    </source>
</evidence>
<organism evidence="9 10">
    <name type="scientific">Candidatus Pantoea edessiphila</name>
    <dbReference type="NCBI Taxonomy" id="2044610"/>
    <lineage>
        <taxon>Bacteria</taxon>
        <taxon>Pseudomonadati</taxon>
        <taxon>Pseudomonadota</taxon>
        <taxon>Gammaproteobacteria</taxon>
        <taxon>Enterobacterales</taxon>
        <taxon>Erwiniaceae</taxon>
        <taxon>Pantoea</taxon>
    </lineage>
</organism>
<proteinExistence type="inferred from homology"/>
<keyword evidence="5 7" id="KW-0378">Hydrolase</keyword>
<evidence type="ECO:0000256" key="4">
    <source>
        <dbReference type="ARBA" id="ARBA00022759"/>
    </source>
</evidence>
<dbReference type="Pfam" id="PF00825">
    <property type="entry name" value="Ribonuclease_P"/>
    <property type="match status" value="1"/>
</dbReference>
<dbReference type="NCBIfam" id="TIGR00188">
    <property type="entry name" value="rnpA"/>
    <property type="match status" value="1"/>
</dbReference>
<comment type="similarity">
    <text evidence="7">Belongs to the RnpA family.</text>
</comment>
<dbReference type="GO" id="GO:0001682">
    <property type="term" value="P:tRNA 5'-leader removal"/>
    <property type="evidence" value="ECO:0007669"/>
    <property type="project" value="UniProtKB-UniRule"/>
</dbReference>
<dbReference type="PROSITE" id="PS00648">
    <property type="entry name" value="RIBONUCLEASE_P"/>
    <property type="match status" value="1"/>
</dbReference>
<dbReference type="GO" id="GO:0042781">
    <property type="term" value="F:3'-tRNA processing endoribonuclease activity"/>
    <property type="evidence" value="ECO:0007669"/>
    <property type="project" value="TreeGrafter"/>
</dbReference>
<dbReference type="PANTHER" id="PTHR33992">
    <property type="entry name" value="RIBONUCLEASE P PROTEIN COMPONENT"/>
    <property type="match status" value="1"/>
</dbReference>
<comment type="caution">
    <text evidence="9">The sequence shown here is derived from an EMBL/GenBank/DDBJ whole genome shotgun (WGS) entry which is preliminary data.</text>
</comment>
<dbReference type="InterPro" id="IPR000100">
    <property type="entry name" value="RNase_P"/>
</dbReference>
<reference evidence="9 10" key="1">
    <citation type="journal article" date="2018" name="Genome Biol. Evol.">
        <title>Cladogenesis and Genomic Streamlining in Extracellular Endosymbionts of Tropical Stink Bugs.</title>
        <authorList>
            <person name="Otero-Bravo A."/>
            <person name="Goffredi S."/>
            <person name="Sabree Z.L."/>
        </authorList>
    </citation>
    <scope>NUCLEOTIDE SEQUENCE [LARGE SCALE GENOMIC DNA]</scope>
    <source>
        <strain evidence="9 10">SoET</strain>
    </source>
</reference>
<comment type="subunit">
    <text evidence="7">Consists of a catalytic RNA component (M1 or rnpB) and a protein subunit.</text>
</comment>
<keyword evidence="3 7" id="KW-0540">Nuclease</keyword>
<dbReference type="InterPro" id="IPR020568">
    <property type="entry name" value="Ribosomal_Su5_D2-typ_SF"/>
</dbReference>
<evidence type="ECO:0000313" key="10">
    <source>
        <dbReference type="Proteomes" id="UP000296034"/>
    </source>
</evidence>
<evidence type="ECO:0000256" key="7">
    <source>
        <dbReference type="HAMAP-Rule" id="MF_00227"/>
    </source>
</evidence>
<dbReference type="Proteomes" id="UP000296034">
    <property type="component" value="Unassembled WGS sequence"/>
</dbReference>
<keyword evidence="2 7" id="KW-0819">tRNA processing</keyword>
<dbReference type="Gene3D" id="3.30.230.10">
    <property type="match status" value="1"/>
</dbReference>
<dbReference type="OrthoDB" id="9796422at2"/>
<dbReference type="RefSeq" id="WP_136131956.1">
    <property type="nucleotide sequence ID" value="NZ_PDKS01000006.1"/>
</dbReference>
<evidence type="ECO:0000256" key="1">
    <source>
        <dbReference type="ARBA" id="ARBA00002663"/>
    </source>
</evidence>
<dbReference type="HAMAP" id="MF_00227">
    <property type="entry name" value="RNase_P"/>
    <property type="match status" value="1"/>
</dbReference>
<evidence type="ECO:0000313" key="9">
    <source>
        <dbReference type="EMBL" id="PPI86974.1"/>
    </source>
</evidence>
<dbReference type="GO" id="GO:0030677">
    <property type="term" value="C:ribonuclease P complex"/>
    <property type="evidence" value="ECO:0007669"/>
    <property type="project" value="TreeGrafter"/>
</dbReference>
<dbReference type="GO" id="GO:0000049">
    <property type="term" value="F:tRNA binding"/>
    <property type="evidence" value="ECO:0007669"/>
    <property type="project" value="UniProtKB-UniRule"/>
</dbReference>
<dbReference type="AlphaFoldDB" id="A0A2P5SXC4"/>
<dbReference type="SUPFAM" id="SSF54211">
    <property type="entry name" value="Ribosomal protein S5 domain 2-like"/>
    <property type="match status" value="1"/>
</dbReference>
<comment type="function">
    <text evidence="1 7">RNaseP catalyzes the removal of the 5'-leader sequence from pre-tRNA to produce the mature 5'-terminus. It can also cleave other RNA substrates such as 4.5S RNA. The protein component plays an auxiliary but essential role in vivo by binding to the 5'-leader sequence and broadening the substrate specificity of the ribozyme.</text>
</comment>
<comment type="catalytic activity">
    <reaction evidence="7">
        <text>Endonucleolytic cleavage of RNA, removing 5'-extranucleotides from tRNA precursor.</text>
        <dbReference type="EC" id="3.1.26.5"/>
    </reaction>
</comment>
<dbReference type="EC" id="3.1.26.5" evidence="7 8"/>
<gene>
    <name evidence="7" type="primary">rnpA</name>
    <name evidence="9" type="ORF">CRV11_03425</name>
</gene>
<sequence>MNSFKFPKKLRLLKSSEFFFIFREPKCIYSLQFNIFGRINKLQHPRIGLTIAKKYVRLAHERNRIKRLIRESFRLNQHKLPFMDFVAVARKRSVDLDNVVLLKKLEKLWQRYCQLS</sequence>
<evidence type="ECO:0000256" key="6">
    <source>
        <dbReference type="ARBA" id="ARBA00022884"/>
    </source>
</evidence>
<dbReference type="PANTHER" id="PTHR33992:SF1">
    <property type="entry name" value="RIBONUCLEASE P PROTEIN COMPONENT"/>
    <property type="match status" value="1"/>
</dbReference>
<evidence type="ECO:0000256" key="8">
    <source>
        <dbReference type="NCBIfam" id="TIGR00188"/>
    </source>
</evidence>
<keyword evidence="4 7" id="KW-0255">Endonuclease</keyword>
<keyword evidence="6 7" id="KW-0694">RNA-binding</keyword>
<dbReference type="InterPro" id="IPR020539">
    <property type="entry name" value="RNase_P_CS"/>
</dbReference>
<dbReference type="InterPro" id="IPR014721">
    <property type="entry name" value="Ribsml_uS5_D2-typ_fold_subgr"/>
</dbReference>
<name>A0A2P5SXC4_9GAMM</name>
<evidence type="ECO:0000256" key="5">
    <source>
        <dbReference type="ARBA" id="ARBA00022801"/>
    </source>
</evidence>